<keyword evidence="1" id="KW-0812">Transmembrane</keyword>
<evidence type="ECO:0000256" key="1">
    <source>
        <dbReference type="SAM" id="Phobius"/>
    </source>
</evidence>
<dbReference type="Proteomes" id="UP001270362">
    <property type="component" value="Unassembled WGS sequence"/>
</dbReference>
<evidence type="ECO:0000313" key="3">
    <source>
        <dbReference type="Proteomes" id="UP001270362"/>
    </source>
</evidence>
<evidence type="ECO:0000313" key="2">
    <source>
        <dbReference type="EMBL" id="KAK3692815.1"/>
    </source>
</evidence>
<reference evidence="2" key="1">
    <citation type="journal article" date="2023" name="Mol. Phylogenet. Evol.">
        <title>Genome-scale phylogeny and comparative genomics of the fungal order Sordariales.</title>
        <authorList>
            <person name="Hensen N."/>
            <person name="Bonometti L."/>
            <person name="Westerberg I."/>
            <person name="Brannstrom I.O."/>
            <person name="Guillou S."/>
            <person name="Cros-Aarteil S."/>
            <person name="Calhoun S."/>
            <person name="Haridas S."/>
            <person name="Kuo A."/>
            <person name="Mondo S."/>
            <person name="Pangilinan J."/>
            <person name="Riley R."/>
            <person name="LaButti K."/>
            <person name="Andreopoulos B."/>
            <person name="Lipzen A."/>
            <person name="Chen C."/>
            <person name="Yan M."/>
            <person name="Daum C."/>
            <person name="Ng V."/>
            <person name="Clum A."/>
            <person name="Steindorff A."/>
            <person name="Ohm R.A."/>
            <person name="Martin F."/>
            <person name="Silar P."/>
            <person name="Natvig D.O."/>
            <person name="Lalanne C."/>
            <person name="Gautier V."/>
            <person name="Ament-Velasquez S.L."/>
            <person name="Kruys A."/>
            <person name="Hutchinson M.I."/>
            <person name="Powell A.J."/>
            <person name="Barry K."/>
            <person name="Miller A.N."/>
            <person name="Grigoriev I.V."/>
            <person name="Debuchy R."/>
            <person name="Gladieux P."/>
            <person name="Hiltunen Thoren M."/>
            <person name="Johannesson H."/>
        </authorList>
    </citation>
    <scope>NUCLEOTIDE SEQUENCE</scope>
    <source>
        <strain evidence="2">CBS 314.62</strain>
    </source>
</reference>
<organism evidence="2 3">
    <name type="scientific">Podospora appendiculata</name>
    <dbReference type="NCBI Taxonomy" id="314037"/>
    <lineage>
        <taxon>Eukaryota</taxon>
        <taxon>Fungi</taxon>
        <taxon>Dikarya</taxon>
        <taxon>Ascomycota</taxon>
        <taxon>Pezizomycotina</taxon>
        <taxon>Sordariomycetes</taxon>
        <taxon>Sordariomycetidae</taxon>
        <taxon>Sordariales</taxon>
        <taxon>Podosporaceae</taxon>
        <taxon>Podospora</taxon>
    </lineage>
</organism>
<dbReference type="AlphaFoldDB" id="A0AAE1CFT5"/>
<reference evidence="2" key="2">
    <citation type="submission" date="2023-06" db="EMBL/GenBank/DDBJ databases">
        <authorList>
            <consortium name="Lawrence Berkeley National Laboratory"/>
            <person name="Haridas S."/>
            <person name="Hensen N."/>
            <person name="Bonometti L."/>
            <person name="Westerberg I."/>
            <person name="Brannstrom I.O."/>
            <person name="Guillou S."/>
            <person name="Cros-Aarteil S."/>
            <person name="Calhoun S."/>
            <person name="Kuo A."/>
            <person name="Mondo S."/>
            <person name="Pangilinan J."/>
            <person name="Riley R."/>
            <person name="Labutti K."/>
            <person name="Andreopoulos B."/>
            <person name="Lipzen A."/>
            <person name="Chen C."/>
            <person name="Yanf M."/>
            <person name="Daum C."/>
            <person name="Ng V."/>
            <person name="Clum A."/>
            <person name="Steindorff A."/>
            <person name="Ohm R."/>
            <person name="Martin F."/>
            <person name="Silar P."/>
            <person name="Natvig D."/>
            <person name="Lalanne C."/>
            <person name="Gautier V."/>
            <person name="Ament-Velasquez S.L."/>
            <person name="Kruys A."/>
            <person name="Hutchinson M.I."/>
            <person name="Powell A.J."/>
            <person name="Barry K."/>
            <person name="Miller A.N."/>
            <person name="Grigoriev I.V."/>
            <person name="Debuchy R."/>
            <person name="Gladieux P."/>
            <person name="Thoren M.H."/>
            <person name="Johannesson H."/>
        </authorList>
    </citation>
    <scope>NUCLEOTIDE SEQUENCE</scope>
    <source>
        <strain evidence="2">CBS 314.62</strain>
    </source>
</reference>
<comment type="caution">
    <text evidence="2">The sequence shown here is derived from an EMBL/GenBank/DDBJ whole genome shotgun (WGS) entry which is preliminary data.</text>
</comment>
<name>A0AAE1CFT5_9PEZI</name>
<feature type="transmembrane region" description="Helical" evidence="1">
    <location>
        <begin position="12"/>
        <end position="29"/>
    </location>
</feature>
<keyword evidence="3" id="KW-1185">Reference proteome</keyword>
<dbReference type="EMBL" id="JAULSO010000001">
    <property type="protein sequence ID" value="KAK3692815.1"/>
    <property type="molecule type" value="Genomic_DNA"/>
</dbReference>
<accession>A0AAE1CFT5</accession>
<gene>
    <name evidence="2" type="ORF">B0T22DRAFT_26837</name>
</gene>
<keyword evidence="1" id="KW-0472">Membrane</keyword>
<sequence>METRVATVGLQGSSPSIIALLMLAGWIYLPAHTSGWPRHIPVGRTWGVHDCLPVDFDIRAAHNSICPQARLTLSTLWYLGGQIDLGGNPCCS</sequence>
<keyword evidence="1" id="KW-1133">Transmembrane helix</keyword>
<protein>
    <submittedName>
        <fullName evidence="2">Uncharacterized protein</fullName>
    </submittedName>
</protein>
<proteinExistence type="predicted"/>